<proteinExistence type="predicted"/>
<keyword evidence="1" id="KW-0812">Transmembrane</keyword>
<dbReference type="STRING" id="889306.KP78_32110"/>
<dbReference type="Proteomes" id="UP000031938">
    <property type="component" value="Unassembled WGS sequence"/>
</dbReference>
<evidence type="ECO:0000259" key="2">
    <source>
        <dbReference type="Pfam" id="PF07670"/>
    </source>
</evidence>
<keyword evidence="1" id="KW-0472">Membrane</keyword>
<sequence>MSILAIISSLFLPALISCILLFALYKKVDAYGAFTEGGKEGIRLSISLLPFLLGMLVAINILRASGFLDAFNHALAPILSFFSLPPDLLPLMLIRPISGSASLGMLADLTATYGPEHFISRAAAIIQGSTDTTLYVLTVYFGAVGIKKMGRALSIGLLADVAGMTIAIIITIWYFS</sequence>
<dbReference type="Pfam" id="PF07670">
    <property type="entry name" value="Gate"/>
    <property type="match status" value="1"/>
</dbReference>
<reference evidence="3 4" key="1">
    <citation type="submission" date="2015-01" db="EMBL/GenBank/DDBJ databases">
        <title>Genome sequencing of Jeotgalibacillus soli.</title>
        <authorList>
            <person name="Goh K.M."/>
            <person name="Chan K.-G."/>
            <person name="Yaakop A.S."/>
            <person name="Ee R."/>
            <person name="Gan H.M."/>
            <person name="Chan C.S."/>
        </authorList>
    </citation>
    <scope>NUCLEOTIDE SEQUENCE [LARGE SCALE GENOMIC DNA]</scope>
    <source>
        <strain evidence="3 4">P9</strain>
    </source>
</reference>
<feature type="transmembrane region" description="Helical" evidence="1">
    <location>
        <begin position="74"/>
        <end position="94"/>
    </location>
</feature>
<evidence type="ECO:0000313" key="3">
    <source>
        <dbReference type="EMBL" id="KIL44247.1"/>
    </source>
</evidence>
<comment type="caution">
    <text evidence="3">The sequence shown here is derived from an EMBL/GenBank/DDBJ whole genome shotgun (WGS) entry which is preliminary data.</text>
</comment>
<dbReference type="InterPro" id="IPR052549">
    <property type="entry name" value="SpmB"/>
</dbReference>
<feature type="domain" description="Nucleoside transporter/FeoB GTPase Gate" evidence="2">
    <location>
        <begin position="46"/>
        <end position="147"/>
    </location>
</feature>
<dbReference type="RefSeq" id="WP_041090149.1">
    <property type="nucleotide sequence ID" value="NZ_JXRP01000019.1"/>
</dbReference>
<dbReference type="PANTHER" id="PTHR35793">
    <property type="entry name" value="INNER MEMBRANE PROTEIN YJIG"/>
    <property type="match status" value="1"/>
</dbReference>
<organism evidence="3 4">
    <name type="scientific">Jeotgalibacillus soli</name>
    <dbReference type="NCBI Taxonomy" id="889306"/>
    <lineage>
        <taxon>Bacteria</taxon>
        <taxon>Bacillati</taxon>
        <taxon>Bacillota</taxon>
        <taxon>Bacilli</taxon>
        <taxon>Bacillales</taxon>
        <taxon>Caryophanaceae</taxon>
        <taxon>Jeotgalibacillus</taxon>
    </lineage>
</organism>
<dbReference type="OrthoDB" id="9805623at2"/>
<evidence type="ECO:0000313" key="4">
    <source>
        <dbReference type="Proteomes" id="UP000031938"/>
    </source>
</evidence>
<gene>
    <name evidence="3" type="ORF">KP78_32110</name>
</gene>
<evidence type="ECO:0000256" key="1">
    <source>
        <dbReference type="SAM" id="Phobius"/>
    </source>
</evidence>
<keyword evidence="4" id="KW-1185">Reference proteome</keyword>
<accession>A0A0C2V5H0</accession>
<protein>
    <submittedName>
        <fullName evidence="3">Spore maturation protein B</fullName>
    </submittedName>
</protein>
<feature type="transmembrane region" description="Helical" evidence="1">
    <location>
        <begin position="46"/>
        <end position="68"/>
    </location>
</feature>
<feature type="transmembrane region" description="Helical" evidence="1">
    <location>
        <begin position="155"/>
        <end position="175"/>
    </location>
</feature>
<dbReference type="EMBL" id="JXRP01000019">
    <property type="protein sequence ID" value="KIL44247.1"/>
    <property type="molecule type" value="Genomic_DNA"/>
</dbReference>
<dbReference type="PANTHER" id="PTHR35793:SF2">
    <property type="entry name" value="INNER MEMBRANE PROTEIN YJIG"/>
    <property type="match status" value="1"/>
</dbReference>
<keyword evidence="1" id="KW-1133">Transmembrane helix</keyword>
<dbReference type="GO" id="GO:0005886">
    <property type="term" value="C:plasma membrane"/>
    <property type="evidence" value="ECO:0007669"/>
    <property type="project" value="TreeGrafter"/>
</dbReference>
<name>A0A0C2V5H0_9BACL</name>
<feature type="transmembrane region" description="Helical" evidence="1">
    <location>
        <begin position="6"/>
        <end position="25"/>
    </location>
</feature>
<dbReference type="AlphaFoldDB" id="A0A0C2V5H0"/>
<dbReference type="PATRIC" id="fig|889306.3.peg.3225"/>
<dbReference type="InterPro" id="IPR011642">
    <property type="entry name" value="Gate_dom"/>
</dbReference>